<keyword evidence="4" id="KW-1185">Reference proteome</keyword>
<feature type="region of interest" description="Disordered" evidence="1">
    <location>
        <begin position="55"/>
        <end position="84"/>
    </location>
</feature>
<name>A0ABM8GX39_9MICO</name>
<organism evidence="3 4">
    <name type="scientific">Agromyces marinus</name>
    <dbReference type="NCBI Taxonomy" id="1389020"/>
    <lineage>
        <taxon>Bacteria</taxon>
        <taxon>Bacillati</taxon>
        <taxon>Actinomycetota</taxon>
        <taxon>Actinomycetes</taxon>
        <taxon>Micrococcales</taxon>
        <taxon>Microbacteriaceae</taxon>
        <taxon>Agromyces</taxon>
    </lineage>
</organism>
<feature type="domain" description="Bacterial toxin 24" evidence="2">
    <location>
        <begin position="17"/>
        <end position="85"/>
    </location>
</feature>
<dbReference type="EMBL" id="AP027734">
    <property type="protein sequence ID" value="BDZ53060.1"/>
    <property type="molecule type" value="Genomic_DNA"/>
</dbReference>
<evidence type="ECO:0000256" key="1">
    <source>
        <dbReference type="SAM" id="MobiDB-lite"/>
    </source>
</evidence>
<proteinExistence type="predicted"/>
<dbReference type="Proteomes" id="UP001321477">
    <property type="component" value="Chromosome"/>
</dbReference>
<protein>
    <recommendedName>
        <fullName evidence="2">Bacterial toxin 24 domain-containing protein</fullName>
    </recommendedName>
</protein>
<dbReference type="InterPro" id="IPR029114">
    <property type="entry name" value="Ntox24"/>
</dbReference>
<gene>
    <name evidence="3" type="ORF">GCM10025870_01330</name>
</gene>
<evidence type="ECO:0000259" key="2">
    <source>
        <dbReference type="Pfam" id="PF15529"/>
    </source>
</evidence>
<dbReference type="Pfam" id="PF15529">
    <property type="entry name" value="Ntox24"/>
    <property type="match status" value="1"/>
</dbReference>
<evidence type="ECO:0000313" key="3">
    <source>
        <dbReference type="EMBL" id="BDZ53060.1"/>
    </source>
</evidence>
<evidence type="ECO:0000313" key="4">
    <source>
        <dbReference type="Proteomes" id="UP001321477"/>
    </source>
</evidence>
<reference evidence="4" key="1">
    <citation type="journal article" date="2019" name="Int. J. Syst. Evol. Microbiol.">
        <title>The Global Catalogue of Microorganisms (GCM) 10K type strain sequencing project: providing services to taxonomists for standard genome sequencing and annotation.</title>
        <authorList>
            <consortium name="The Broad Institute Genomics Platform"/>
            <consortium name="The Broad Institute Genome Sequencing Center for Infectious Disease"/>
            <person name="Wu L."/>
            <person name="Ma J."/>
        </authorList>
    </citation>
    <scope>NUCLEOTIDE SEQUENCE [LARGE SCALE GENOMIC DNA]</scope>
    <source>
        <strain evidence="4">NBRC 109019</strain>
    </source>
</reference>
<accession>A0ABM8GX39</accession>
<sequence length="105" mass="11466">MLVHNCSAGPTPPRGRAQDLARDVTATGDHTVFEMSAEGVVTRYQTFLMNELNPTGWQKGPRFRGTGGPHSGMHPPLWYPTGRGKALPGHEVPMEIPRGYLEGLD</sequence>